<dbReference type="PANTHER" id="PTHR42718">
    <property type="entry name" value="MAJOR FACILITATOR SUPERFAMILY MULTIDRUG TRANSPORTER MFSC"/>
    <property type="match status" value="1"/>
</dbReference>
<dbReference type="Proteomes" id="UP000275480">
    <property type="component" value="Unassembled WGS sequence"/>
</dbReference>
<evidence type="ECO:0000256" key="1">
    <source>
        <dbReference type="ARBA" id="ARBA00004141"/>
    </source>
</evidence>
<comment type="subcellular location">
    <subcellularLocation>
        <location evidence="1">Membrane</location>
        <topology evidence="1">Multi-pass membrane protein</topology>
    </subcellularLocation>
</comment>
<dbReference type="GO" id="GO:0016020">
    <property type="term" value="C:membrane"/>
    <property type="evidence" value="ECO:0007669"/>
    <property type="project" value="UniProtKB-SubCell"/>
</dbReference>
<keyword evidence="2 6" id="KW-0812">Transmembrane</keyword>
<reference evidence="8 9" key="1">
    <citation type="submission" date="2018-07" db="EMBL/GenBank/DDBJ databases">
        <title>Identification of spontaneous genetic mutation associated with occurrence of a yellow conidial color mutant of Aspergillus flavus.</title>
        <authorList>
            <person name="Chang P.-K."/>
            <person name="Mack B.M."/>
            <person name="Scharfenstein L."/>
            <person name="Gilbert M.K."/>
        </authorList>
    </citation>
    <scope>NUCLEOTIDE SEQUENCE [LARGE SCALE GENOMIC DNA]</scope>
    <source>
        <strain evidence="8 9">CA14</strain>
    </source>
</reference>
<keyword evidence="4 6" id="KW-0472">Membrane</keyword>
<evidence type="ECO:0000256" key="5">
    <source>
        <dbReference type="SAM" id="MobiDB-lite"/>
    </source>
</evidence>
<dbReference type="PANTHER" id="PTHR42718:SF10">
    <property type="entry name" value="TRANSPORTER, PUTATIVE (AFU_ORTHOLOGUE AFUA_8G06760)-RELATED"/>
    <property type="match status" value="1"/>
</dbReference>
<sequence length="121" mass="12870">MASEVALSQDGQRPNELGNEPKQEHVSTRPSLEDQSNEGKPPKNTALIIFCISCITFISCYLGGLVTVSVPAISKDLSLDPGVELWPVSMYALATECTLLISGAVSDAVGSRPVFLIACFL</sequence>
<comment type="caution">
    <text evidence="8">The sequence shown here is derived from an EMBL/GenBank/DDBJ whole genome shotgun (WGS) entry which is preliminary data.</text>
</comment>
<dbReference type="EMBL" id="QQZZ01000130">
    <property type="protein sequence ID" value="RMZ39451.1"/>
    <property type="molecule type" value="Genomic_DNA"/>
</dbReference>
<dbReference type="Gene3D" id="1.20.1250.20">
    <property type="entry name" value="MFS general substrate transporter like domains"/>
    <property type="match status" value="1"/>
</dbReference>
<feature type="region of interest" description="Disordered" evidence="5">
    <location>
        <begin position="1"/>
        <end position="41"/>
    </location>
</feature>
<feature type="domain" description="Major facilitator superfamily (MFS) profile" evidence="7">
    <location>
        <begin position="48"/>
        <end position="121"/>
    </location>
</feature>
<dbReference type="PROSITE" id="PS50850">
    <property type="entry name" value="MFS"/>
    <property type="match status" value="1"/>
</dbReference>
<dbReference type="SUPFAM" id="SSF103473">
    <property type="entry name" value="MFS general substrate transporter"/>
    <property type="match status" value="1"/>
</dbReference>
<organism evidence="8 9">
    <name type="scientific">Aspergillus flavus</name>
    <dbReference type="NCBI Taxonomy" id="5059"/>
    <lineage>
        <taxon>Eukaryota</taxon>
        <taxon>Fungi</taxon>
        <taxon>Dikarya</taxon>
        <taxon>Ascomycota</taxon>
        <taxon>Pezizomycotina</taxon>
        <taxon>Eurotiomycetes</taxon>
        <taxon>Eurotiomycetidae</taxon>
        <taxon>Eurotiales</taxon>
        <taxon>Aspergillaceae</taxon>
        <taxon>Aspergillus</taxon>
        <taxon>Aspergillus subgen. Circumdati</taxon>
    </lineage>
</organism>
<evidence type="ECO:0000256" key="2">
    <source>
        <dbReference type="ARBA" id="ARBA00022692"/>
    </source>
</evidence>
<evidence type="ECO:0000256" key="4">
    <source>
        <dbReference type="ARBA" id="ARBA00023136"/>
    </source>
</evidence>
<proteinExistence type="predicted"/>
<dbReference type="AlphaFoldDB" id="A0AB74C2R5"/>
<dbReference type="GO" id="GO:0022857">
    <property type="term" value="F:transmembrane transporter activity"/>
    <property type="evidence" value="ECO:0007669"/>
    <property type="project" value="InterPro"/>
</dbReference>
<evidence type="ECO:0000313" key="9">
    <source>
        <dbReference type="Proteomes" id="UP000275480"/>
    </source>
</evidence>
<evidence type="ECO:0000313" key="8">
    <source>
        <dbReference type="EMBL" id="RMZ39451.1"/>
    </source>
</evidence>
<evidence type="ECO:0000256" key="6">
    <source>
        <dbReference type="SAM" id="Phobius"/>
    </source>
</evidence>
<dbReference type="InterPro" id="IPR036259">
    <property type="entry name" value="MFS_trans_sf"/>
</dbReference>
<gene>
    <name evidence="8" type="ORF">CA14_010024</name>
</gene>
<keyword evidence="3 6" id="KW-1133">Transmembrane helix</keyword>
<protein>
    <submittedName>
        <fullName evidence="8">Aminotriazole resistance protein</fullName>
    </submittedName>
</protein>
<evidence type="ECO:0000259" key="7">
    <source>
        <dbReference type="PROSITE" id="PS50850"/>
    </source>
</evidence>
<name>A0AB74C2R5_ASPFL</name>
<dbReference type="InterPro" id="IPR020846">
    <property type="entry name" value="MFS_dom"/>
</dbReference>
<feature type="transmembrane region" description="Helical" evidence="6">
    <location>
        <begin position="85"/>
        <end position="105"/>
    </location>
</feature>
<evidence type="ECO:0000256" key="3">
    <source>
        <dbReference type="ARBA" id="ARBA00022989"/>
    </source>
</evidence>
<feature type="transmembrane region" description="Helical" evidence="6">
    <location>
        <begin position="46"/>
        <end position="73"/>
    </location>
</feature>
<accession>A0AB74C2R5</accession>